<evidence type="ECO:0000313" key="2">
    <source>
        <dbReference type="EnsemblMetazoa" id="GPPI006855-PA"/>
    </source>
</evidence>
<name>A0A1B0ASE4_9MUSC</name>
<accession>A0A1B0ASE4</accession>
<feature type="compositionally biased region" description="Polar residues" evidence="1">
    <location>
        <begin position="76"/>
        <end position="93"/>
    </location>
</feature>
<sequence length="111" mass="12144">MTTPGEMSRHKLKYFAGRAVEVYFCFSTCSVVSDDILKKSLPSLMAKSAASLPSVASLSLSSVQQPHHIVLPQKGSVKSNTLHNSHARQSQDNRYAGSPNVRCCNVHSRKN</sequence>
<evidence type="ECO:0000256" key="1">
    <source>
        <dbReference type="SAM" id="MobiDB-lite"/>
    </source>
</evidence>
<reference evidence="2" key="2">
    <citation type="submission" date="2020-05" db="UniProtKB">
        <authorList>
            <consortium name="EnsemblMetazoa"/>
        </authorList>
    </citation>
    <scope>IDENTIFICATION</scope>
    <source>
        <strain evidence="2">IAEA</strain>
    </source>
</reference>
<protein>
    <submittedName>
        <fullName evidence="2">Uncharacterized protein</fullName>
    </submittedName>
</protein>
<dbReference type="EnsemblMetazoa" id="GPPI006855-RA">
    <property type="protein sequence ID" value="GPPI006855-PA"/>
    <property type="gene ID" value="GPPI006855"/>
</dbReference>
<dbReference type="EMBL" id="JXJN01002743">
    <property type="status" value="NOT_ANNOTATED_CDS"/>
    <property type="molecule type" value="Genomic_DNA"/>
</dbReference>
<proteinExistence type="predicted"/>
<feature type="region of interest" description="Disordered" evidence="1">
    <location>
        <begin position="72"/>
        <end position="111"/>
    </location>
</feature>
<keyword evidence="3" id="KW-1185">Reference proteome</keyword>
<evidence type="ECO:0000313" key="3">
    <source>
        <dbReference type="Proteomes" id="UP000092460"/>
    </source>
</evidence>
<dbReference type="VEuPathDB" id="VectorBase:GPPI006855"/>
<dbReference type="Proteomes" id="UP000092460">
    <property type="component" value="Unassembled WGS sequence"/>
</dbReference>
<organism evidence="2 3">
    <name type="scientific">Glossina palpalis gambiensis</name>
    <dbReference type="NCBI Taxonomy" id="67801"/>
    <lineage>
        <taxon>Eukaryota</taxon>
        <taxon>Metazoa</taxon>
        <taxon>Ecdysozoa</taxon>
        <taxon>Arthropoda</taxon>
        <taxon>Hexapoda</taxon>
        <taxon>Insecta</taxon>
        <taxon>Pterygota</taxon>
        <taxon>Neoptera</taxon>
        <taxon>Endopterygota</taxon>
        <taxon>Diptera</taxon>
        <taxon>Brachycera</taxon>
        <taxon>Muscomorpha</taxon>
        <taxon>Hippoboscoidea</taxon>
        <taxon>Glossinidae</taxon>
        <taxon>Glossina</taxon>
    </lineage>
</organism>
<reference evidence="3" key="1">
    <citation type="submission" date="2015-01" db="EMBL/GenBank/DDBJ databases">
        <authorList>
            <person name="Aksoy S."/>
            <person name="Warren W."/>
            <person name="Wilson R.K."/>
        </authorList>
    </citation>
    <scope>NUCLEOTIDE SEQUENCE [LARGE SCALE GENOMIC DNA]</scope>
    <source>
        <strain evidence="3">IAEA</strain>
    </source>
</reference>
<dbReference type="AlphaFoldDB" id="A0A1B0ASE4"/>